<dbReference type="GO" id="GO:0042128">
    <property type="term" value="P:nitrate assimilation"/>
    <property type="evidence" value="ECO:0007669"/>
    <property type="project" value="UniProtKB-KW"/>
</dbReference>
<evidence type="ECO:0000259" key="3">
    <source>
        <dbReference type="Pfam" id="PF13806"/>
    </source>
</evidence>
<proteinExistence type="predicted"/>
<dbReference type="PROSITE" id="PS51300">
    <property type="entry name" value="NIRD"/>
    <property type="match status" value="1"/>
</dbReference>
<dbReference type="RefSeq" id="WP_126988541.1">
    <property type="nucleotide sequence ID" value="NZ_JBQQHB010000001.1"/>
</dbReference>
<name>A0A3R8QLY2_9MICO</name>
<dbReference type="PANTHER" id="PTHR40562">
    <property type="match status" value="1"/>
</dbReference>
<evidence type="ECO:0000256" key="2">
    <source>
        <dbReference type="ARBA" id="ARBA00023063"/>
    </source>
</evidence>
<evidence type="ECO:0000313" key="5">
    <source>
        <dbReference type="Proteomes" id="UP000274327"/>
    </source>
</evidence>
<gene>
    <name evidence="4" type="ORF">DS079_14480</name>
</gene>
<evidence type="ECO:0000256" key="1">
    <source>
        <dbReference type="ARBA" id="ARBA00023002"/>
    </source>
</evidence>
<dbReference type="PANTHER" id="PTHR40562:SF1">
    <property type="entry name" value="NITRITE REDUCTASE (NADH) SMALL SUBUNIT"/>
    <property type="match status" value="1"/>
</dbReference>
<dbReference type="Proteomes" id="UP000274327">
    <property type="component" value="Unassembled WGS sequence"/>
</dbReference>
<sequence length="135" mass="13935">MTAPADALVPICPLGALTPERGAAALLPDGTQIAVFLLDDGSVRAVQQHDPYSRSNILSRGLVGTHLLTVEGETEGRLVPTLSSPMYKQSWDLDTGAVLDSGGGEKLPIAVFDVEVVDGHVHVSAAPRPGTGGEA</sequence>
<dbReference type="GO" id="GO:0008942">
    <property type="term" value="F:nitrite reductase [NAD(P)H] activity"/>
    <property type="evidence" value="ECO:0007669"/>
    <property type="project" value="InterPro"/>
</dbReference>
<protein>
    <submittedName>
        <fullName evidence="4">Nitrite reductase small subunit</fullName>
    </submittedName>
</protein>
<dbReference type="InterPro" id="IPR012748">
    <property type="entry name" value="Rieske-like_NirD"/>
</dbReference>
<keyword evidence="2" id="KW-0534">Nitrate assimilation</keyword>
<evidence type="ECO:0000313" key="4">
    <source>
        <dbReference type="EMBL" id="RRR17552.1"/>
    </source>
</evidence>
<keyword evidence="5" id="KW-1185">Reference proteome</keyword>
<dbReference type="Gene3D" id="2.102.10.10">
    <property type="entry name" value="Rieske [2Fe-2S] iron-sulphur domain"/>
    <property type="match status" value="1"/>
</dbReference>
<keyword evidence="1" id="KW-0560">Oxidoreductase</keyword>
<dbReference type="GeneID" id="78122226"/>
<organism evidence="4 5">
    <name type="scientific">Brachybacterium paraconglomeratum</name>
    <dbReference type="NCBI Taxonomy" id="173362"/>
    <lineage>
        <taxon>Bacteria</taxon>
        <taxon>Bacillati</taxon>
        <taxon>Actinomycetota</taxon>
        <taxon>Actinomycetes</taxon>
        <taxon>Micrococcales</taxon>
        <taxon>Dermabacteraceae</taxon>
        <taxon>Brachybacterium</taxon>
    </lineage>
</organism>
<comment type="caution">
    <text evidence="4">The sequence shown here is derived from an EMBL/GenBank/DDBJ whole genome shotgun (WGS) entry which is preliminary data.</text>
</comment>
<feature type="domain" description="Rieske-like [2Fe-2S]" evidence="3">
    <location>
        <begin position="9"/>
        <end position="124"/>
    </location>
</feature>
<dbReference type="InterPro" id="IPR036922">
    <property type="entry name" value="Rieske_2Fe-2S_sf"/>
</dbReference>
<dbReference type="GO" id="GO:0051537">
    <property type="term" value="F:2 iron, 2 sulfur cluster binding"/>
    <property type="evidence" value="ECO:0007669"/>
    <property type="project" value="InterPro"/>
</dbReference>
<dbReference type="Pfam" id="PF13806">
    <property type="entry name" value="Rieske_2"/>
    <property type="match status" value="1"/>
</dbReference>
<accession>A0A3R8QLY2</accession>
<reference evidence="4 5" key="1">
    <citation type="submission" date="2018-07" db="EMBL/GenBank/DDBJ databases">
        <title>Brachybacteriurn paraconglorneratum KCTC 9916.</title>
        <authorList>
            <person name="Li Y."/>
        </authorList>
    </citation>
    <scope>NUCLEOTIDE SEQUENCE [LARGE SCALE GENOMIC DNA]</scope>
    <source>
        <strain evidence="4 5">KCTC 9916</strain>
    </source>
</reference>
<dbReference type="AlphaFoldDB" id="A0A3R8QLY2"/>
<dbReference type="EMBL" id="QOCI01000013">
    <property type="protein sequence ID" value="RRR17552.1"/>
    <property type="molecule type" value="Genomic_DNA"/>
</dbReference>
<dbReference type="SUPFAM" id="SSF50022">
    <property type="entry name" value="ISP domain"/>
    <property type="match status" value="1"/>
</dbReference>
<dbReference type="InterPro" id="IPR017881">
    <property type="entry name" value="NirD"/>
</dbReference>